<comment type="caution">
    <text evidence="8">The sequence shown here is derived from an EMBL/GenBank/DDBJ whole genome shotgun (WGS) entry which is preliminary data.</text>
</comment>
<evidence type="ECO:0000256" key="3">
    <source>
        <dbReference type="ARBA" id="ARBA00022692"/>
    </source>
</evidence>
<feature type="transmembrane region" description="Helical" evidence="6">
    <location>
        <begin position="234"/>
        <end position="252"/>
    </location>
</feature>
<evidence type="ECO:0000256" key="4">
    <source>
        <dbReference type="ARBA" id="ARBA00022989"/>
    </source>
</evidence>
<keyword evidence="3 6" id="KW-0812">Transmembrane</keyword>
<keyword evidence="5 6" id="KW-0472">Membrane</keyword>
<evidence type="ECO:0000256" key="2">
    <source>
        <dbReference type="ARBA" id="ARBA00022448"/>
    </source>
</evidence>
<dbReference type="InterPro" id="IPR004680">
    <property type="entry name" value="Cit_transptr-like_dom"/>
</dbReference>
<dbReference type="GO" id="GO:0016020">
    <property type="term" value="C:membrane"/>
    <property type="evidence" value="ECO:0007669"/>
    <property type="project" value="UniProtKB-SubCell"/>
</dbReference>
<dbReference type="OrthoDB" id="9765532at2"/>
<dbReference type="Pfam" id="PF03600">
    <property type="entry name" value="CitMHS"/>
    <property type="match status" value="1"/>
</dbReference>
<dbReference type="GO" id="GO:0055085">
    <property type="term" value="P:transmembrane transport"/>
    <property type="evidence" value="ECO:0007669"/>
    <property type="project" value="InterPro"/>
</dbReference>
<dbReference type="AlphaFoldDB" id="A0A430JB07"/>
<sequence>MLTEFSQGPVLWQTVAALVIFAAAYLAILIEKWDRTYTALVGAVLMIALGIVPIQKALSGYANWPLVLYIASLFILSALIGQTGVLAYAASGMLRKFRLRPIAVLISVSLLAALVAACFDSLIAVALFVPFLLKTSKMMKITPVPFIISVLISVHIGGAATIMGNLPNRLIAGGGRMTPGQLVLQLAPLVLLLLAVLYLIMWGLYRNKLIVAETYKRELLRLTPSSYLNADRNFVVIGTTVIALTLIALMLHRLLGMQPAYVAAIGAVLALAANYKAVVQTAVKKDYRALWHTFRDMQVLYFLGLFIMAGGLTYSGIAGFFAYRGLEMSQGSVSFLSTLLLWLTGFGSAMMDEVPYITAMMPIVDSIREALEASVQPIWLALIIGSAIGGSATLISSVTNMVAASLSEQEGGGLTQRGYVAVALPVCLILIGVATLYFRLFLV</sequence>
<feature type="transmembrane region" description="Helical" evidence="6">
    <location>
        <begin position="12"/>
        <end position="30"/>
    </location>
</feature>
<protein>
    <recommendedName>
        <fullName evidence="7">Citrate transporter-like domain-containing protein</fullName>
    </recommendedName>
</protein>
<evidence type="ECO:0000256" key="6">
    <source>
        <dbReference type="SAM" id="Phobius"/>
    </source>
</evidence>
<reference evidence="8 9" key="1">
    <citation type="submission" date="2018-12" db="EMBL/GenBank/DDBJ databases">
        <title>Bacillus ochoae sp. nov., Paenibacillus whitsoniae sp. nov., Paenibacillus spiritus sp. nov. Isolated from the Mars Exploration Rover during spacecraft assembly.</title>
        <authorList>
            <person name="Seuylemezian A."/>
            <person name="Vaishampayan P."/>
        </authorList>
    </citation>
    <scope>NUCLEOTIDE SEQUENCE [LARGE SCALE GENOMIC DNA]</scope>
    <source>
        <strain evidence="8 9">MER 54</strain>
    </source>
</reference>
<evidence type="ECO:0000313" key="9">
    <source>
        <dbReference type="Proteomes" id="UP000276128"/>
    </source>
</evidence>
<organism evidence="8 9">
    <name type="scientific">Paenibacillus whitsoniae</name>
    <dbReference type="NCBI Taxonomy" id="2496558"/>
    <lineage>
        <taxon>Bacteria</taxon>
        <taxon>Bacillati</taxon>
        <taxon>Bacillota</taxon>
        <taxon>Bacilli</taxon>
        <taxon>Bacillales</taxon>
        <taxon>Paenibacillaceae</taxon>
        <taxon>Paenibacillus</taxon>
    </lineage>
</organism>
<feature type="transmembrane region" description="Helical" evidence="6">
    <location>
        <begin position="333"/>
        <end position="351"/>
    </location>
</feature>
<keyword evidence="4 6" id="KW-1133">Transmembrane helix</keyword>
<accession>A0A430JB07</accession>
<keyword evidence="9" id="KW-1185">Reference proteome</keyword>
<keyword evidence="2" id="KW-0813">Transport</keyword>
<dbReference type="InterPro" id="IPR051475">
    <property type="entry name" value="Diverse_Ion_Transporter"/>
</dbReference>
<comment type="subcellular location">
    <subcellularLocation>
        <location evidence="1">Membrane</location>
        <topology evidence="1">Multi-pass membrane protein</topology>
    </subcellularLocation>
</comment>
<evidence type="ECO:0000313" key="8">
    <source>
        <dbReference type="EMBL" id="RTE08266.1"/>
    </source>
</evidence>
<feature type="transmembrane region" description="Helical" evidence="6">
    <location>
        <begin position="299"/>
        <end position="321"/>
    </location>
</feature>
<evidence type="ECO:0000256" key="5">
    <source>
        <dbReference type="ARBA" id="ARBA00023136"/>
    </source>
</evidence>
<dbReference type="PANTHER" id="PTHR43568:SF1">
    <property type="entry name" value="P PROTEIN"/>
    <property type="match status" value="1"/>
</dbReference>
<feature type="transmembrane region" description="Helical" evidence="6">
    <location>
        <begin position="144"/>
        <end position="166"/>
    </location>
</feature>
<dbReference type="Proteomes" id="UP000276128">
    <property type="component" value="Unassembled WGS sequence"/>
</dbReference>
<feature type="transmembrane region" description="Helical" evidence="6">
    <location>
        <begin position="418"/>
        <end position="438"/>
    </location>
</feature>
<dbReference type="RefSeq" id="WP_126142567.1">
    <property type="nucleotide sequence ID" value="NZ_RXHU01000054.1"/>
</dbReference>
<dbReference type="PANTHER" id="PTHR43568">
    <property type="entry name" value="P PROTEIN"/>
    <property type="match status" value="1"/>
</dbReference>
<gene>
    <name evidence="8" type="ORF">EJQ19_17715</name>
</gene>
<evidence type="ECO:0000259" key="7">
    <source>
        <dbReference type="Pfam" id="PF03600"/>
    </source>
</evidence>
<feature type="transmembrane region" description="Helical" evidence="6">
    <location>
        <begin position="186"/>
        <end position="205"/>
    </location>
</feature>
<proteinExistence type="predicted"/>
<feature type="transmembrane region" description="Helical" evidence="6">
    <location>
        <begin position="37"/>
        <end position="54"/>
    </location>
</feature>
<evidence type="ECO:0000256" key="1">
    <source>
        <dbReference type="ARBA" id="ARBA00004141"/>
    </source>
</evidence>
<name>A0A430JB07_9BACL</name>
<dbReference type="EMBL" id="RXHU01000054">
    <property type="protein sequence ID" value="RTE08266.1"/>
    <property type="molecule type" value="Genomic_DNA"/>
</dbReference>
<feature type="transmembrane region" description="Helical" evidence="6">
    <location>
        <begin position="259"/>
        <end position="279"/>
    </location>
</feature>
<feature type="transmembrane region" description="Helical" evidence="6">
    <location>
        <begin position="102"/>
        <end position="132"/>
    </location>
</feature>
<feature type="transmembrane region" description="Helical" evidence="6">
    <location>
        <begin position="378"/>
        <end position="406"/>
    </location>
</feature>
<feature type="transmembrane region" description="Helical" evidence="6">
    <location>
        <begin position="66"/>
        <end position="90"/>
    </location>
</feature>
<feature type="domain" description="Citrate transporter-like" evidence="7">
    <location>
        <begin position="25"/>
        <end position="385"/>
    </location>
</feature>